<dbReference type="PROSITE" id="PS51257">
    <property type="entry name" value="PROKAR_LIPOPROTEIN"/>
    <property type="match status" value="1"/>
</dbReference>
<comment type="caution">
    <text evidence="1">The sequence shown here is derived from an EMBL/GenBank/DDBJ whole genome shotgun (WGS) entry which is preliminary data.</text>
</comment>
<keyword evidence="2" id="KW-1185">Reference proteome</keyword>
<name>A0ABT2M2M2_9FIRM</name>
<gene>
    <name evidence="1" type="ORF">N5B56_11905</name>
</gene>
<dbReference type="EMBL" id="JAODBU010000012">
    <property type="protein sequence ID" value="MCT7399776.1"/>
    <property type="molecule type" value="Genomic_DNA"/>
</dbReference>
<accession>A0ABT2M2M2</accession>
<dbReference type="Gene3D" id="3.40.190.10">
    <property type="entry name" value="Periplasmic binding protein-like II"/>
    <property type="match status" value="2"/>
</dbReference>
<sequence length="565" mass="64412">MRNKSLKILLLSSAIILSGCNNNNTEKDSVRDFLNEAQKEVKETVTDTKEEVSTVNNNKDEQSRLSKEFLEERYPGKTILSYMYAEPQAWNDNVEHRYSDEQMVAVNDYLVENGADYVIYFMPVTLENMTLDYALDVVNGENPPDIITSVGYSDVVDNSSKKMIFSGIYEDLDKYSDTESYKKLMDAYPSGLYRLSLYNGAFYGFKTYVFSSETNYYMYNRDVADKYEIKKSDIEGKSLGGVIPVLNKIKGWESDYKYSVTASYLSQYELNFLEPNFYFENYDSDPVFWLDCIGVDANTDDDNVITITNSKMIKKDYEALYEMYQKGYSCINGIKGKKNYYGTSNLIGDVTINSFIESCCVTTSGKKKMNILTRWDTSQNMEVVPMIKRYTTDIGGYSTINGVCSKSNNKDKALDAIATICSDKILSNIMVNGTDSVGYEVKNYTPKNCDSYTSDGTDNLANQYLVDDKDDIDRQLAKESMKDAKINTSIEGEYFDLSGYKENLIEIKKIESGFLGNYYDVPKLFSDEYGSFEEAWNDFDRKLKEAGADEVVSEINKQRLEMSKG</sequence>
<evidence type="ECO:0000313" key="2">
    <source>
        <dbReference type="Proteomes" id="UP001431199"/>
    </source>
</evidence>
<protein>
    <recommendedName>
        <fullName evidence="3">DUF3502 domain-containing protein</fullName>
    </recommendedName>
</protein>
<reference evidence="1" key="1">
    <citation type="submission" date="2022-09" db="EMBL/GenBank/DDBJ databases">
        <title>Eubacterium sp. LFL-14 isolated from human feces.</title>
        <authorList>
            <person name="Liu F."/>
        </authorList>
    </citation>
    <scope>NUCLEOTIDE SEQUENCE</scope>
    <source>
        <strain evidence="1">LFL-14</strain>
    </source>
</reference>
<dbReference type="Proteomes" id="UP001431199">
    <property type="component" value="Unassembled WGS sequence"/>
</dbReference>
<evidence type="ECO:0000313" key="1">
    <source>
        <dbReference type="EMBL" id="MCT7399776.1"/>
    </source>
</evidence>
<proteinExistence type="predicted"/>
<evidence type="ECO:0008006" key="3">
    <source>
        <dbReference type="Google" id="ProtNLM"/>
    </source>
</evidence>
<organism evidence="1 2">
    <name type="scientific">Eubacterium album</name>
    <dbReference type="NCBI Taxonomy" id="2978477"/>
    <lineage>
        <taxon>Bacteria</taxon>
        <taxon>Bacillati</taxon>
        <taxon>Bacillota</taxon>
        <taxon>Clostridia</taxon>
        <taxon>Eubacteriales</taxon>
        <taxon>Eubacteriaceae</taxon>
        <taxon>Eubacterium</taxon>
    </lineage>
</organism>
<dbReference type="SUPFAM" id="SSF53850">
    <property type="entry name" value="Periplasmic binding protein-like II"/>
    <property type="match status" value="1"/>
</dbReference>
<dbReference type="RefSeq" id="WP_260979050.1">
    <property type="nucleotide sequence ID" value="NZ_JAODBU010000012.1"/>
</dbReference>